<name>A0A317QEV9_9GAMM</name>
<feature type="binding site" evidence="8">
    <location>
        <position position="124"/>
    </location>
    <ligand>
        <name>ATP</name>
        <dbReference type="ChEBI" id="CHEBI:30616"/>
    </ligand>
</feature>
<keyword evidence="10" id="KW-1185">Reference proteome</keyword>
<feature type="binding site" evidence="8">
    <location>
        <position position="264"/>
    </location>
    <ligand>
        <name>ATP</name>
        <dbReference type="ChEBI" id="CHEBI:30616"/>
    </ligand>
</feature>
<dbReference type="NCBIfam" id="NF000658">
    <property type="entry name" value="PRK00029.1"/>
    <property type="match status" value="1"/>
</dbReference>
<feature type="active site" description="Proton acceptor" evidence="8">
    <location>
        <position position="254"/>
    </location>
</feature>
<keyword evidence="2 8" id="KW-0808">Transferase</keyword>
<feature type="binding site" evidence="8">
    <location>
        <position position="255"/>
    </location>
    <ligand>
        <name>Mg(2+)</name>
        <dbReference type="ChEBI" id="CHEBI:18420"/>
    </ligand>
</feature>
<dbReference type="InterPro" id="IPR003846">
    <property type="entry name" value="SelO"/>
</dbReference>
<evidence type="ECO:0000256" key="1">
    <source>
        <dbReference type="ARBA" id="ARBA00009747"/>
    </source>
</evidence>
<keyword evidence="3 8" id="KW-0548">Nucleotidyltransferase</keyword>
<feature type="binding site" evidence="8">
    <location>
        <position position="123"/>
    </location>
    <ligand>
        <name>ATP</name>
        <dbReference type="ChEBI" id="CHEBI:30616"/>
    </ligand>
</feature>
<comment type="catalytic activity">
    <reaction evidence="8">
        <text>L-seryl-[protein] + ATP = 3-O-(5'-adenylyl)-L-seryl-[protein] + diphosphate</text>
        <dbReference type="Rhea" id="RHEA:58120"/>
        <dbReference type="Rhea" id="RHEA-COMP:9863"/>
        <dbReference type="Rhea" id="RHEA-COMP:15073"/>
        <dbReference type="ChEBI" id="CHEBI:29999"/>
        <dbReference type="ChEBI" id="CHEBI:30616"/>
        <dbReference type="ChEBI" id="CHEBI:33019"/>
        <dbReference type="ChEBI" id="CHEBI:142516"/>
        <dbReference type="EC" id="2.7.7.108"/>
    </reaction>
</comment>
<dbReference type="EC" id="2.7.7.108" evidence="8"/>
<feature type="binding site" evidence="8">
    <location>
        <position position="181"/>
    </location>
    <ligand>
        <name>ATP</name>
        <dbReference type="ChEBI" id="CHEBI:30616"/>
    </ligand>
</feature>
<dbReference type="EC" id="2.7.7.-" evidence="8"/>
<dbReference type="EMBL" id="QGTT01000003">
    <property type="protein sequence ID" value="PWW14379.1"/>
    <property type="molecule type" value="Genomic_DNA"/>
</dbReference>
<evidence type="ECO:0000313" key="9">
    <source>
        <dbReference type="EMBL" id="PWW14379.1"/>
    </source>
</evidence>
<gene>
    <name evidence="8" type="primary">ydiU</name>
    <name evidence="8" type="synonym">selO</name>
    <name evidence="9" type="ORF">DET45_10371</name>
</gene>
<dbReference type="Proteomes" id="UP000246964">
    <property type="component" value="Unassembled WGS sequence"/>
</dbReference>
<comment type="similarity">
    <text evidence="1 8">Belongs to the SELO family.</text>
</comment>
<comment type="cofactor">
    <cofactor evidence="8">
        <name>Mg(2+)</name>
        <dbReference type="ChEBI" id="CHEBI:18420"/>
    </cofactor>
    <cofactor evidence="8">
        <name>Mn(2+)</name>
        <dbReference type="ChEBI" id="CHEBI:29035"/>
    </cofactor>
</comment>
<evidence type="ECO:0000256" key="6">
    <source>
        <dbReference type="ARBA" id="ARBA00022840"/>
    </source>
</evidence>
<feature type="binding site" evidence="8">
    <location>
        <position position="91"/>
    </location>
    <ligand>
        <name>ATP</name>
        <dbReference type="ChEBI" id="CHEBI:30616"/>
    </ligand>
</feature>
<organism evidence="9 10">
    <name type="scientific">Pseudidiomarina maritima</name>
    <dbReference type="NCBI Taxonomy" id="519453"/>
    <lineage>
        <taxon>Bacteria</taxon>
        <taxon>Pseudomonadati</taxon>
        <taxon>Pseudomonadota</taxon>
        <taxon>Gammaproteobacteria</taxon>
        <taxon>Alteromonadales</taxon>
        <taxon>Idiomarinaceae</taxon>
        <taxon>Pseudidiomarina</taxon>
    </lineage>
</organism>
<dbReference type="GO" id="GO:0005524">
    <property type="term" value="F:ATP binding"/>
    <property type="evidence" value="ECO:0007669"/>
    <property type="project" value="UniProtKB-UniRule"/>
</dbReference>
<dbReference type="PANTHER" id="PTHR32057">
    <property type="entry name" value="PROTEIN ADENYLYLTRANSFERASE SELO, MITOCHONDRIAL"/>
    <property type="match status" value="1"/>
</dbReference>
<dbReference type="GO" id="GO:0030145">
    <property type="term" value="F:manganese ion binding"/>
    <property type="evidence" value="ECO:0007669"/>
    <property type="project" value="UniProtKB-UniRule"/>
</dbReference>
<comment type="catalytic activity">
    <reaction evidence="8">
        <text>L-tyrosyl-[protein] + ATP = O-(5'-adenylyl)-L-tyrosyl-[protein] + diphosphate</text>
        <dbReference type="Rhea" id="RHEA:54288"/>
        <dbReference type="Rhea" id="RHEA-COMP:10136"/>
        <dbReference type="Rhea" id="RHEA-COMP:13846"/>
        <dbReference type="ChEBI" id="CHEBI:30616"/>
        <dbReference type="ChEBI" id="CHEBI:33019"/>
        <dbReference type="ChEBI" id="CHEBI:46858"/>
        <dbReference type="ChEBI" id="CHEBI:83624"/>
        <dbReference type="EC" id="2.7.7.108"/>
    </reaction>
</comment>
<feature type="binding site" evidence="8">
    <location>
        <position position="90"/>
    </location>
    <ligand>
        <name>ATP</name>
        <dbReference type="ChEBI" id="CHEBI:30616"/>
    </ligand>
</feature>
<dbReference type="GO" id="GO:0070733">
    <property type="term" value="F:AMPylase activity"/>
    <property type="evidence" value="ECO:0007669"/>
    <property type="project" value="UniProtKB-EC"/>
</dbReference>
<keyword evidence="4 8" id="KW-0479">Metal-binding</keyword>
<protein>
    <recommendedName>
        <fullName evidence="8">Protein nucleotidyltransferase YdiU</fullName>
        <ecNumber evidence="8">2.7.7.-</ecNumber>
    </recommendedName>
    <alternativeName>
        <fullName evidence="8">Protein adenylyltransferase YdiU</fullName>
        <ecNumber evidence="8">2.7.7.108</ecNumber>
    </alternativeName>
    <alternativeName>
        <fullName evidence="8">Protein uridylyltransferase YdiU</fullName>
        <ecNumber evidence="8">2.7.7.-</ecNumber>
    </alternativeName>
</protein>
<dbReference type="OrthoDB" id="9776281at2"/>
<keyword evidence="7 8" id="KW-0460">Magnesium</keyword>
<dbReference type="RefSeq" id="WP_110075279.1">
    <property type="nucleotide sequence ID" value="NZ_QGTT01000003.1"/>
</dbReference>
<keyword evidence="5 8" id="KW-0547">Nucleotide-binding</keyword>
<comment type="caution">
    <text evidence="9">The sequence shown here is derived from an EMBL/GenBank/DDBJ whole genome shotgun (WGS) entry which is preliminary data.</text>
</comment>
<feature type="binding site" evidence="8">
    <location>
        <position position="264"/>
    </location>
    <ligand>
        <name>Mg(2+)</name>
        <dbReference type="ChEBI" id="CHEBI:18420"/>
    </ligand>
</feature>
<evidence type="ECO:0000313" key="10">
    <source>
        <dbReference type="Proteomes" id="UP000246964"/>
    </source>
</evidence>
<feature type="binding site" evidence="8">
    <location>
        <position position="174"/>
    </location>
    <ligand>
        <name>ATP</name>
        <dbReference type="ChEBI" id="CHEBI:30616"/>
    </ligand>
</feature>
<evidence type="ECO:0000256" key="7">
    <source>
        <dbReference type="ARBA" id="ARBA00022842"/>
    </source>
</evidence>
<evidence type="ECO:0000256" key="3">
    <source>
        <dbReference type="ARBA" id="ARBA00022695"/>
    </source>
</evidence>
<dbReference type="Pfam" id="PF02696">
    <property type="entry name" value="SelO"/>
    <property type="match status" value="1"/>
</dbReference>
<evidence type="ECO:0000256" key="2">
    <source>
        <dbReference type="ARBA" id="ARBA00022679"/>
    </source>
</evidence>
<dbReference type="PANTHER" id="PTHR32057:SF14">
    <property type="entry name" value="PROTEIN ADENYLYLTRANSFERASE SELO, MITOCHONDRIAL"/>
    <property type="match status" value="1"/>
</dbReference>
<comment type="catalytic activity">
    <reaction evidence="8">
        <text>L-threonyl-[protein] + ATP = 3-O-(5'-adenylyl)-L-threonyl-[protein] + diphosphate</text>
        <dbReference type="Rhea" id="RHEA:54292"/>
        <dbReference type="Rhea" id="RHEA-COMP:11060"/>
        <dbReference type="Rhea" id="RHEA-COMP:13847"/>
        <dbReference type="ChEBI" id="CHEBI:30013"/>
        <dbReference type="ChEBI" id="CHEBI:30616"/>
        <dbReference type="ChEBI" id="CHEBI:33019"/>
        <dbReference type="ChEBI" id="CHEBI:138113"/>
        <dbReference type="EC" id="2.7.7.108"/>
    </reaction>
</comment>
<keyword evidence="6 8" id="KW-0067">ATP-binding</keyword>
<evidence type="ECO:0000256" key="8">
    <source>
        <dbReference type="HAMAP-Rule" id="MF_00692"/>
    </source>
</evidence>
<dbReference type="GO" id="GO:0000287">
    <property type="term" value="F:magnesium ion binding"/>
    <property type="evidence" value="ECO:0007669"/>
    <property type="project" value="UniProtKB-UniRule"/>
</dbReference>
<comment type="catalytic activity">
    <reaction evidence="8">
        <text>L-seryl-[protein] + UTP = O-(5'-uridylyl)-L-seryl-[protein] + diphosphate</text>
        <dbReference type="Rhea" id="RHEA:64604"/>
        <dbReference type="Rhea" id="RHEA-COMP:9863"/>
        <dbReference type="Rhea" id="RHEA-COMP:16635"/>
        <dbReference type="ChEBI" id="CHEBI:29999"/>
        <dbReference type="ChEBI" id="CHEBI:33019"/>
        <dbReference type="ChEBI" id="CHEBI:46398"/>
        <dbReference type="ChEBI" id="CHEBI:156051"/>
    </reaction>
</comment>
<sequence>MSASFTTELSYCQLANEFSTSCSPSPVSAPQWLAFNQSLAAELGLPEAFWGTEAGLQLFAGNQLPDWAQPHALAYSGHQFGHFNPHLGDGRAILLTEIVTPEGQRFDLQLKGSGRTPYSRRGDGRSAIGPVIREYLVSEAMHHLGVPTTRALAAVATGDWVQREQAQPGAILARVARSHLRVGTAQYVLNLNSAAKLKSFADYLIERHYPEIILQHAPGFARYDALLSAVIDKQAQLIARWMSLGFIHGVMNTDNMSLVGDTIDYGPCAFMEAYNEHQVFSFIDKQGRYAYANQPAMAQWNLARFAETLLPIMTANDAPEPEAAIAATIERATELVMGFSDKYQQYYQAYFSAKIGLSADHPEASKLVQQLLAIMQQQHIDFTLAFRYLGDAEPKRRNHLFSDSASWLTWHQQWLHATASTPTHQLQRQLNEVNPALIPRNHLIEDCINEVIKTGSLAQFVRLQQAFAQPYQERAEYADLMPPATASQQVTTTFCGT</sequence>
<dbReference type="HAMAP" id="MF_00692">
    <property type="entry name" value="SelO"/>
    <property type="match status" value="1"/>
</dbReference>
<dbReference type="AlphaFoldDB" id="A0A317QEV9"/>
<feature type="binding site" evidence="8">
    <location>
        <position position="111"/>
    </location>
    <ligand>
        <name>ATP</name>
        <dbReference type="ChEBI" id="CHEBI:30616"/>
    </ligand>
</feature>
<feature type="binding site" evidence="8">
    <location>
        <position position="88"/>
    </location>
    <ligand>
        <name>ATP</name>
        <dbReference type="ChEBI" id="CHEBI:30616"/>
    </ligand>
</feature>
<reference evidence="9 10" key="1">
    <citation type="submission" date="2018-05" db="EMBL/GenBank/DDBJ databases">
        <title>Freshwater and sediment microbial communities from various areas in North America, analyzing microbe dynamics in response to fracking.</title>
        <authorList>
            <person name="Lamendella R."/>
        </authorList>
    </citation>
    <scope>NUCLEOTIDE SEQUENCE [LARGE SCALE GENOMIC DNA]</scope>
    <source>
        <strain evidence="9 10">125B1</strain>
    </source>
</reference>
<comment type="catalytic activity">
    <reaction evidence="8">
        <text>L-tyrosyl-[protein] + UTP = O-(5'-uridylyl)-L-tyrosyl-[protein] + diphosphate</text>
        <dbReference type="Rhea" id="RHEA:83887"/>
        <dbReference type="Rhea" id="RHEA-COMP:10136"/>
        <dbReference type="Rhea" id="RHEA-COMP:20238"/>
        <dbReference type="ChEBI" id="CHEBI:33019"/>
        <dbReference type="ChEBI" id="CHEBI:46398"/>
        <dbReference type="ChEBI" id="CHEBI:46858"/>
        <dbReference type="ChEBI" id="CHEBI:90602"/>
    </reaction>
</comment>
<comment type="function">
    <text evidence="8">Nucleotidyltransferase involved in the post-translational modification of proteins. It can catalyze the addition of adenosine monophosphate (AMP) or uridine monophosphate (UMP) to a protein, resulting in modifications known as AMPylation and UMPylation.</text>
</comment>
<proteinExistence type="inferred from homology"/>
<evidence type="ECO:0000256" key="5">
    <source>
        <dbReference type="ARBA" id="ARBA00022741"/>
    </source>
</evidence>
<keyword evidence="8" id="KW-0464">Manganese</keyword>
<accession>A0A317QEV9</accession>
<evidence type="ECO:0000256" key="4">
    <source>
        <dbReference type="ARBA" id="ARBA00022723"/>
    </source>
</evidence>
<comment type="catalytic activity">
    <reaction evidence="8">
        <text>L-histidyl-[protein] + UTP = N(tele)-(5'-uridylyl)-L-histidyl-[protein] + diphosphate</text>
        <dbReference type="Rhea" id="RHEA:83891"/>
        <dbReference type="Rhea" id="RHEA-COMP:9745"/>
        <dbReference type="Rhea" id="RHEA-COMP:20239"/>
        <dbReference type="ChEBI" id="CHEBI:29979"/>
        <dbReference type="ChEBI" id="CHEBI:33019"/>
        <dbReference type="ChEBI" id="CHEBI:46398"/>
        <dbReference type="ChEBI" id="CHEBI:233474"/>
    </reaction>
</comment>